<dbReference type="RefSeq" id="WP_154681557.1">
    <property type="nucleotide sequence ID" value="NZ_CP046115.1"/>
</dbReference>
<sequence length="40" mass="4485">MRDNNPSAGVGRKKRRNGTLLFSDTPTLCLLIYAVIGWCF</sequence>
<evidence type="ECO:0000313" key="2">
    <source>
        <dbReference type="EMBL" id="QGN39220.1"/>
    </source>
</evidence>
<gene>
    <name evidence="2" type="primary">rseD</name>
    <name evidence="2" type="ORF">GJ746_18810</name>
</gene>
<dbReference type="InterPro" id="IPR049933">
    <property type="entry name" value="RseD"/>
</dbReference>
<protein>
    <submittedName>
        <fullName evidence="2">RpoE leader peptide RseD</fullName>
    </submittedName>
</protein>
<accession>A0A6B8N0Q0</accession>
<organism evidence="2 3">
    <name type="scientific">Klebsiella oxytoca</name>
    <dbReference type="NCBI Taxonomy" id="571"/>
    <lineage>
        <taxon>Bacteria</taxon>
        <taxon>Pseudomonadati</taxon>
        <taxon>Pseudomonadota</taxon>
        <taxon>Gammaproteobacteria</taxon>
        <taxon>Enterobacterales</taxon>
        <taxon>Enterobacteriaceae</taxon>
        <taxon>Klebsiella/Raoultella group</taxon>
        <taxon>Klebsiella</taxon>
    </lineage>
</organism>
<feature type="transmembrane region" description="Helical" evidence="1">
    <location>
        <begin position="20"/>
        <end position="38"/>
    </location>
</feature>
<evidence type="ECO:0000313" key="3">
    <source>
        <dbReference type="Proteomes" id="UP000427108"/>
    </source>
</evidence>
<dbReference type="EMBL" id="CP046115">
    <property type="protein sequence ID" value="QGN39220.1"/>
    <property type="molecule type" value="Genomic_DNA"/>
</dbReference>
<keyword evidence="1" id="KW-1133">Transmembrane helix</keyword>
<evidence type="ECO:0000256" key="1">
    <source>
        <dbReference type="SAM" id="Phobius"/>
    </source>
</evidence>
<dbReference type="Proteomes" id="UP000427108">
    <property type="component" value="Chromosome"/>
</dbReference>
<keyword evidence="1" id="KW-0812">Transmembrane</keyword>
<keyword evidence="1" id="KW-0472">Membrane</keyword>
<reference evidence="2 3" key="1">
    <citation type="submission" date="2019-11" db="EMBL/GenBank/DDBJ databases">
        <title>Isolation and Application of One Kind of P-Hydroxybenzoic Acid Degrading Bacterium in Mitigating Cropping Obstacle of Cucumber.</title>
        <authorList>
            <person name="Wu F."/>
            <person name="An Y."/>
        </authorList>
    </citation>
    <scope>NUCLEOTIDE SEQUENCE [LARGE SCALE GENOMIC DNA]</scope>
    <source>
        <strain evidence="2 3">P620</strain>
    </source>
</reference>
<name>A0A6B8N0Q0_KLEOX</name>
<dbReference type="AlphaFoldDB" id="A0A6B8N0Q0"/>
<dbReference type="NCBIfam" id="NF033697">
    <property type="entry name" value="leader_RseD"/>
    <property type="match status" value="1"/>
</dbReference>
<proteinExistence type="predicted"/>